<keyword evidence="5" id="KW-0547">Nucleotide-binding</keyword>
<accession>A0A2H0BW97</accession>
<evidence type="ECO:0000259" key="9">
    <source>
        <dbReference type="PROSITE" id="PS50862"/>
    </source>
</evidence>
<dbReference type="GO" id="GO:0004081">
    <property type="term" value="F:bis(5'-nucleosyl)-tetraphosphatase (asymmetrical) activity"/>
    <property type="evidence" value="ECO:0007669"/>
    <property type="project" value="UniProtKB-ARBA"/>
</dbReference>
<comment type="similarity">
    <text evidence="1">Belongs to the class-II aminoacyl-tRNA synthetase family.</text>
</comment>
<dbReference type="FunFam" id="3.40.50.800:FF:000002">
    <property type="entry name" value="Glycine--tRNA ligase"/>
    <property type="match status" value="1"/>
</dbReference>
<dbReference type="EC" id="6.1.1.14" evidence="2"/>
<reference evidence="10 11" key="1">
    <citation type="submission" date="2017-09" db="EMBL/GenBank/DDBJ databases">
        <title>Depth-based differentiation of microbial function through sediment-hosted aquifers and enrichment of novel symbionts in the deep terrestrial subsurface.</title>
        <authorList>
            <person name="Probst A.J."/>
            <person name="Ladd B."/>
            <person name="Jarett J.K."/>
            <person name="Geller-Mcgrath D.E."/>
            <person name="Sieber C.M."/>
            <person name="Emerson J.B."/>
            <person name="Anantharaman K."/>
            <person name="Thomas B.C."/>
            <person name="Malmstrom R."/>
            <person name="Stieglmeier M."/>
            <person name="Klingl A."/>
            <person name="Woyke T."/>
            <person name="Ryan C.M."/>
            <person name="Banfield J.F."/>
        </authorList>
    </citation>
    <scope>NUCLEOTIDE SEQUENCE [LARGE SCALE GENOMIC DNA]</scope>
    <source>
        <strain evidence="10">CG22_combo_CG10-13_8_21_14_all_38_20</strain>
    </source>
</reference>
<keyword evidence="7" id="KW-0648">Protein biosynthesis</keyword>
<evidence type="ECO:0000256" key="8">
    <source>
        <dbReference type="ARBA" id="ARBA00023146"/>
    </source>
</evidence>
<dbReference type="AlphaFoldDB" id="A0A2H0BW97"/>
<dbReference type="NCBIfam" id="NF003211">
    <property type="entry name" value="PRK04173.1"/>
    <property type="match status" value="1"/>
</dbReference>
<dbReference type="SUPFAM" id="SSF55681">
    <property type="entry name" value="Class II aaRS and biotin synthetases"/>
    <property type="match status" value="1"/>
</dbReference>
<protein>
    <recommendedName>
        <fullName evidence="2">glycine--tRNA ligase</fullName>
        <ecNumber evidence="2">6.1.1.14</ecNumber>
    </recommendedName>
</protein>
<dbReference type="InterPro" id="IPR006195">
    <property type="entry name" value="aa-tRNA-synth_II"/>
</dbReference>
<keyword evidence="4 10" id="KW-0436">Ligase</keyword>
<dbReference type="Gene3D" id="3.30.40.230">
    <property type="match status" value="1"/>
</dbReference>
<dbReference type="EMBL" id="PCTA01000010">
    <property type="protein sequence ID" value="PIP61952.1"/>
    <property type="molecule type" value="Genomic_DNA"/>
</dbReference>
<dbReference type="InterPro" id="IPR027031">
    <property type="entry name" value="Gly-tRNA_synthase/POLG2"/>
</dbReference>
<dbReference type="Proteomes" id="UP000231246">
    <property type="component" value="Unassembled WGS sequence"/>
</dbReference>
<dbReference type="CDD" id="cd00774">
    <property type="entry name" value="GlyRS-like_core"/>
    <property type="match status" value="1"/>
</dbReference>
<dbReference type="InterPro" id="IPR033731">
    <property type="entry name" value="GlyRS-like_core"/>
</dbReference>
<proteinExistence type="inferred from homology"/>
<evidence type="ECO:0000313" key="11">
    <source>
        <dbReference type="Proteomes" id="UP000231246"/>
    </source>
</evidence>
<dbReference type="GO" id="GO:0015966">
    <property type="term" value="P:diadenosine tetraphosphate biosynthetic process"/>
    <property type="evidence" value="ECO:0007669"/>
    <property type="project" value="UniProtKB-ARBA"/>
</dbReference>
<evidence type="ECO:0000256" key="1">
    <source>
        <dbReference type="ARBA" id="ARBA00008226"/>
    </source>
</evidence>
<evidence type="ECO:0000256" key="2">
    <source>
        <dbReference type="ARBA" id="ARBA00012829"/>
    </source>
</evidence>
<dbReference type="PROSITE" id="PS50862">
    <property type="entry name" value="AA_TRNA_LIGASE_II"/>
    <property type="match status" value="1"/>
</dbReference>
<dbReference type="PANTHER" id="PTHR10745:SF8">
    <property type="entry name" value="DNA POLYMERASE SUBUNIT GAMMA-2, MITOCHONDRIAL"/>
    <property type="match status" value="1"/>
</dbReference>
<evidence type="ECO:0000256" key="7">
    <source>
        <dbReference type="ARBA" id="ARBA00022917"/>
    </source>
</evidence>
<dbReference type="GO" id="GO:0006426">
    <property type="term" value="P:glycyl-tRNA aminoacylation"/>
    <property type="evidence" value="ECO:0007669"/>
    <property type="project" value="InterPro"/>
</dbReference>
<evidence type="ECO:0000313" key="10">
    <source>
        <dbReference type="EMBL" id="PIP61952.1"/>
    </source>
</evidence>
<evidence type="ECO:0000256" key="6">
    <source>
        <dbReference type="ARBA" id="ARBA00022840"/>
    </source>
</evidence>
<dbReference type="InterPro" id="IPR004154">
    <property type="entry name" value="Anticodon-bd"/>
</dbReference>
<dbReference type="InterPro" id="IPR002314">
    <property type="entry name" value="aa-tRNA-synt_IIb"/>
</dbReference>
<gene>
    <name evidence="10" type="ORF">COW99_01620</name>
</gene>
<evidence type="ECO:0000256" key="3">
    <source>
        <dbReference type="ARBA" id="ARBA00022490"/>
    </source>
</evidence>
<dbReference type="NCBIfam" id="TIGR00389">
    <property type="entry name" value="glyS_dimeric"/>
    <property type="match status" value="1"/>
</dbReference>
<dbReference type="Pfam" id="PF00587">
    <property type="entry name" value="tRNA-synt_2b"/>
    <property type="match status" value="1"/>
</dbReference>
<dbReference type="CDD" id="cd00858">
    <property type="entry name" value="GlyRS_anticodon"/>
    <property type="match status" value="1"/>
</dbReference>
<comment type="caution">
    <text evidence="10">The sequence shown here is derived from an EMBL/GenBank/DDBJ whole genome shotgun (WGS) entry which is preliminary data.</text>
</comment>
<keyword evidence="3" id="KW-0963">Cytoplasm</keyword>
<evidence type="ECO:0000256" key="5">
    <source>
        <dbReference type="ARBA" id="ARBA00022741"/>
    </source>
</evidence>
<dbReference type="PANTHER" id="PTHR10745">
    <property type="entry name" value="GLYCYL-TRNA SYNTHETASE/DNA POLYMERASE SUBUNIT GAMMA-2"/>
    <property type="match status" value="1"/>
</dbReference>
<dbReference type="InterPro" id="IPR002315">
    <property type="entry name" value="tRNA-synt_gly"/>
</dbReference>
<dbReference type="GO" id="GO:0005524">
    <property type="term" value="F:ATP binding"/>
    <property type="evidence" value="ECO:0007669"/>
    <property type="project" value="UniProtKB-KW"/>
</dbReference>
<sequence>MKKIVSLSKRRGFVYPGSQIYGGLANTWDYGPLGTMLMKNIRDSWWTLFITQRRDMFPLDSGILMSPRVWEASGHTSTFNDMLIDCRNCKLRTRADHLIEEHFEEKKEEIKVEGLSSQDLADIIQNHGIVCPKCKKIDWTAPRAFNLLFETNIGIVPENQSKAYLRGETAQGIFVNFKQVVESMRPKLPFGIGQIGKSFRNEITKGNFVFRTLEFEQAEIEYFFDPEQDDWRKLFNSWKDKMQTFVVDELGIDKAKLRWRKHTDDERSHYSRHTEDLDYKFPFGYKELWGIAYRTDFDLKQHMEESGQDLRYLDPQTNKKLVPHVIEPAVGVNRLFLMVLVDAYTEEEKRTVLKLKPSLAPYVAAIFPLLGNKPELKEKAKAIYDKLQKYFSVTIDERGNIGKRYFAQDEIGTPLCITVDFETLTDGAVTIRERDTMAQSRVAIDKIVDYINDIL</sequence>
<dbReference type="InterPro" id="IPR045864">
    <property type="entry name" value="aa-tRNA-synth_II/BPL/LPL"/>
</dbReference>
<feature type="domain" description="Aminoacyl-transfer RNA synthetases class-II family profile" evidence="9">
    <location>
        <begin position="148"/>
        <end position="357"/>
    </location>
</feature>
<keyword evidence="6" id="KW-0067">ATP-binding</keyword>
<evidence type="ECO:0000256" key="4">
    <source>
        <dbReference type="ARBA" id="ARBA00022598"/>
    </source>
</evidence>
<dbReference type="GO" id="GO:1990742">
    <property type="term" value="C:microvesicle"/>
    <property type="evidence" value="ECO:0007669"/>
    <property type="project" value="UniProtKB-ARBA"/>
</dbReference>
<dbReference type="Gene3D" id="3.40.50.800">
    <property type="entry name" value="Anticodon-binding domain"/>
    <property type="match status" value="1"/>
</dbReference>
<dbReference type="SUPFAM" id="SSF52954">
    <property type="entry name" value="Class II aaRS ABD-related"/>
    <property type="match status" value="1"/>
</dbReference>
<name>A0A2H0BW97_9BACT</name>
<keyword evidence="8" id="KW-0030">Aminoacyl-tRNA synthetase</keyword>
<dbReference type="Gene3D" id="3.30.930.10">
    <property type="entry name" value="Bira Bifunctional Protein, Domain 2"/>
    <property type="match status" value="1"/>
</dbReference>
<dbReference type="InterPro" id="IPR036621">
    <property type="entry name" value="Anticodon-bd_dom_sf"/>
</dbReference>
<dbReference type="GO" id="GO:0005737">
    <property type="term" value="C:cytoplasm"/>
    <property type="evidence" value="ECO:0007669"/>
    <property type="project" value="InterPro"/>
</dbReference>
<dbReference type="Pfam" id="PF03129">
    <property type="entry name" value="HGTP_anticodon"/>
    <property type="match status" value="1"/>
</dbReference>
<organism evidence="10 11">
    <name type="scientific">Candidatus Roizmanbacteria bacterium CG22_combo_CG10-13_8_21_14_all_38_20</name>
    <dbReference type="NCBI Taxonomy" id="1974862"/>
    <lineage>
        <taxon>Bacteria</taxon>
        <taxon>Candidatus Roizmaniibacteriota</taxon>
    </lineage>
</organism>
<dbReference type="GO" id="GO:0070062">
    <property type="term" value="C:extracellular exosome"/>
    <property type="evidence" value="ECO:0007669"/>
    <property type="project" value="UniProtKB-ARBA"/>
</dbReference>
<dbReference type="PRINTS" id="PR01043">
    <property type="entry name" value="TRNASYNTHGLY"/>
</dbReference>
<dbReference type="GO" id="GO:0004820">
    <property type="term" value="F:glycine-tRNA ligase activity"/>
    <property type="evidence" value="ECO:0007669"/>
    <property type="project" value="UniProtKB-EC"/>
</dbReference>